<evidence type="ECO:0000313" key="5">
    <source>
        <dbReference type="Proteomes" id="UP000547209"/>
    </source>
</evidence>
<dbReference type="EMBL" id="JACJVP010000062">
    <property type="protein sequence ID" value="MBB6675132.1"/>
    <property type="molecule type" value="Genomic_DNA"/>
</dbReference>
<organism evidence="4 5">
    <name type="scientific">Cohnella nanjingensis</name>
    <dbReference type="NCBI Taxonomy" id="1387779"/>
    <lineage>
        <taxon>Bacteria</taxon>
        <taxon>Bacillati</taxon>
        <taxon>Bacillota</taxon>
        <taxon>Bacilli</taxon>
        <taxon>Bacillales</taxon>
        <taxon>Paenibacillaceae</taxon>
        <taxon>Cohnella</taxon>
    </lineage>
</organism>
<dbReference type="Proteomes" id="UP000547209">
    <property type="component" value="Unassembled WGS sequence"/>
</dbReference>
<name>A0A7X0RWU8_9BACL</name>
<dbReference type="RefSeq" id="WP_185672985.1">
    <property type="nucleotide sequence ID" value="NZ_JACJVP010000062.1"/>
</dbReference>
<keyword evidence="5" id="KW-1185">Reference proteome</keyword>
<reference evidence="4 5" key="1">
    <citation type="submission" date="2020-08" db="EMBL/GenBank/DDBJ databases">
        <title>Cohnella phylogeny.</title>
        <authorList>
            <person name="Dunlap C."/>
        </authorList>
    </citation>
    <scope>NUCLEOTIDE SEQUENCE [LARGE SCALE GENOMIC DNA]</scope>
    <source>
        <strain evidence="4 5">DSM 28246</strain>
    </source>
</reference>
<comment type="similarity">
    <text evidence="1">Belongs to the EamA transporter family.</text>
</comment>
<gene>
    <name evidence="4" type="ORF">H7C19_31170</name>
</gene>
<comment type="caution">
    <text evidence="4">The sequence shown here is derived from an EMBL/GenBank/DDBJ whole genome shotgun (WGS) entry which is preliminary data.</text>
</comment>
<dbReference type="Pfam" id="PF00892">
    <property type="entry name" value="EamA"/>
    <property type="match status" value="1"/>
</dbReference>
<dbReference type="InterPro" id="IPR000620">
    <property type="entry name" value="EamA_dom"/>
</dbReference>
<evidence type="ECO:0000256" key="2">
    <source>
        <dbReference type="SAM" id="Phobius"/>
    </source>
</evidence>
<evidence type="ECO:0000259" key="3">
    <source>
        <dbReference type="Pfam" id="PF00892"/>
    </source>
</evidence>
<keyword evidence="2" id="KW-0812">Transmembrane</keyword>
<keyword evidence="2" id="KW-0472">Membrane</keyword>
<dbReference type="AlphaFoldDB" id="A0A7X0RWU8"/>
<proteinExistence type="inferred from homology"/>
<keyword evidence="2" id="KW-1133">Transmembrane helix</keyword>
<dbReference type="GO" id="GO:0016020">
    <property type="term" value="C:membrane"/>
    <property type="evidence" value="ECO:0007669"/>
    <property type="project" value="InterPro"/>
</dbReference>
<accession>A0A7X0RWU8</accession>
<evidence type="ECO:0000313" key="4">
    <source>
        <dbReference type="EMBL" id="MBB6675132.1"/>
    </source>
</evidence>
<feature type="transmembrane region" description="Helical" evidence="2">
    <location>
        <begin position="32"/>
        <end position="52"/>
    </location>
</feature>
<sequence>MVRNAGWIALVTLVWGYAWVTMKVGLADVPPFLFSAMRLGIVAVLLLLLQLAMRKPLLPAKRVECSERLARVHGNDLAGHRFLL</sequence>
<evidence type="ECO:0000256" key="1">
    <source>
        <dbReference type="ARBA" id="ARBA00007362"/>
    </source>
</evidence>
<feature type="transmembrane region" description="Helical" evidence="2">
    <location>
        <begin position="7"/>
        <end position="26"/>
    </location>
</feature>
<protein>
    <submittedName>
        <fullName evidence="4">EamA family transporter</fullName>
    </submittedName>
</protein>
<feature type="domain" description="EamA" evidence="3">
    <location>
        <begin position="7"/>
        <end position="58"/>
    </location>
</feature>